<evidence type="ECO:0000313" key="3">
    <source>
        <dbReference type="Proteomes" id="UP001161247"/>
    </source>
</evidence>
<sequence>MHRFAAFESKWKPNIIAKEITASNSGLTDKEKESIPVEQSDKGIGGKKHEANMQKVTEPQEANKDGTKIVDVTDSPNEIMKDHTNTNFNDNIKPANDKGKDRTEDENNLKQPTHREKIDGELSMEDDLNQYNQQKPTITNIFQVLHEDVIEENADKSMRKEDVSEDGLVVVMVGTLKQVDAKKQLMIENTDKF</sequence>
<organism evidence="2 3">
    <name type="scientific">Oldenlandia corymbosa var. corymbosa</name>
    <dbReference type="NCBI Taxonomy" id="529605"/>
    <lineage>
        <taxon>Eukaryota</taxon>
        <taxon>Viridiplantae</taxon>
        <taxon>Streptophyta</taxon>
        <taxon>Embryophyta</taxon>
        <taxon>Tracheophyta</taxon>
        <taxon>Spermatophyta</taxon>
        <taxon>Magnoliopsida</taxon>
        <taxon>eudicotyledons</taxon>
        <taxon>Gunneridae</taxon>
        <taxon>Pentapetalae</taxon>
        <taxon>asterids</taxon>
        <taxon>lamiids</taxon>
        <taxon>Gentianales</taxon>
        <taxon>Rubiaceae</taxon>
        <taxon>Rubioideae</taxon>
        <taxon>Spermacoceae</taxon>
        <taxon>Hedyotis-Oldenlandia complex</taxon>
        <taxon>Oldenlandia</taxon>
    </lineage>
</organism>
<evidence type="ECO:0000256" key="1">
    <source>
        <dbReference type="SAM" id="MobiDB-lite"/>
    </source>
</evidence>
<evidence type="ECO:0000313" key="2">
    <source>
        <dbReference type="EMBL" id="CAI9095639.1"/>
    </source>
</evidence>
<gene>
    <name evidence="2" type="ORF">OLC1_LOCUS6568</name>
</gene>
<keyword evidence="3" id="KW-1185">Reference proteome</keyword>
<feature type="compositionally biased region" description="Basic and acidic residues" evidence="1">
    <location>
        <begin position="95"/>
        <end position="117"/>
    </location>
</feature>
<dbReference type="Proteomes" id="UP001161247">
    <property type="component" value="Chromosome 2"/>
</dbReference>
<dbReference type="AlphaFoldDB" id="A0AAV1CIY1"/>
<reference evidence="2" key="1">
    <citation type="submission" date="2023-03" db="EMBL/GenBank/DDBJ databases">
        <authorList>
            <person name="Julca I."/>
        </authorList>
    </citation>
    <scope>NUCLEOTIDE SEQUENCE</scope>
</reference>
<proteinExistence type="predicted"/>
<protein>
    <submittedName>
        <fullName evidence="2">OLC1v1031628C1</fullName>
    </submittedName>
</protein>
<accession>A0AAV1CIY1</accession>
<name>A0AAV1CIY1_OLDCO</name>
<feature type="compositionally biased region" description="Basic and acidic residues" evidence="1">
    <location>
        <begin position="28"/>
        <end position="41"/>
    </location>
</feature>
<feature type="region of interest" description="Disordered" evidence="1">
    <location>
        <begin position="21"/>
        <end position="117"/>
    </location>
</feature>
<dbReference type="EMBL" id="OX459119">
    <property type="protein sequence ID" value="CAI9095639.1"/>
    <property type="molecule type" value="Genomic_DNA"/>
</dbReference>